<dbReference type="AlphaFoldDB" id="A0A1H9W6A3"/>
<evidence type="ECO:0000256" key="2">
    <source>
        <dbReference type="SAM" id="SignalP"/>
    </source>
</evidence>
<dbReference type="PANTHER" id="PTHR30619:SF7">
    <property type="entry name" value="BETA-LACTAMASE DOMAIN PROTEIN"/>
    <property type="match status" value="1"/>
</dbReference>
<feature type="compositionally biased region" description="Low complexity" evidence="1">
    <location>
        <begin position="104"/>
        <end position="125"/>
    </location>
</feature>
<feature type="region of interest" description="Disordered" evidence="1">
    <location>
        <begin position="387"/>
        <end position="433"/>
    </location>
</feature>
<dbReference type="InterPro" id="IPR036866">
    <property type="entry name" value="RibonucZ/Hydroxyglut_hydro"/>
</dbReference>
<evidence type="ECO:0000259" key="3">
    <source>
        <dbReference type="SMART" id="SM00849"/>
    </source>
</evidence>
<feature type="chain" id="PRO_5011554403" evidence="2">
    <location>
        <begin position="18"/>
        <end position="493"/>
    </location>
</feature>
<reference evidence="5" key="1">
    <citation type="submission" date="2016-10" db="EMBL/GenBank/DDBJ databases">
        <authorList>
            <person name="Varghese N."/>
            <person name="Submissions S."/>
        </authorList>
    </citation>
    <scope>NUCLEOTIDE SEQUENCE [LARGE SCALE GENOMIC DNA]</scope>
    <source>
        <strain evidence="5">S9</strain>
    </source>
</reference>
<dbReference type="PANTHER" id="PTHR30619">
    <property type="entry name" value="DNA INTERNALIZATION/COMPETENCE PROTEIN COMEC/REC2"/>
    <property type="match status" value="1"/>
</dbReference>
<feature type="domain" description="Metallo-beta-lactamase" evidence="3">
    <location>
        <begin position="148"/>
        <end position="343"/>
    </location>
</feature>
<dbReference type="SUPFAM" id="SSF56281">
    <property type="entry name" value="Metallo-hydrolase/oxidoreductase"/>
    <property type="match status" value="1"/>
</dbReference>
<dbReference type="Pfam" id="PF00753">
    <property type="entry name" value="Lactamase_B"/>
    <property type="match status" value="1"/>
</dbReference>
<name>A0A1H9W6A3_9BACI</name>
<dbReference type="GO" id="GO:0016787">
    <property type="term" value="F:hydrolase activity"/>
    <property type="evidence" value="ECO:0007669"/>
    <property type="project" value="UniProtKB-KW"/>
</dbReference>
<feature type="signal peptide" evidence="2">
    <location>
        <begin position="1"/>
        <end position="17"/>
    </location>
</feature>
<dbReference type="EMBL" id="FOGT01000014">
    <property type="protein sequence ID" value="SES29452.1"/>
    <property type="molecule type" value="Genomic_DNA"/>
</dbReference>
<proteinExistence type="predicted"/>
<accession>A0A1H9W6A3</accession>
<feature type="region of interest" description="Disordered" evidence="1">
    <location>
        <begin position="19"/>
        <end position="134"/>
    </location>
</feature>
<evidence type="ECO:0000313" key="5">
    <source>
        <dbReference type="Proteomes" id="UP000198571"/>
    </source>
</evidence>
<feature type="compositionally biased region" description="Low complexity" evidence="1">
    <location>
        <begin position="55"/>
        <end position="69"/>
    </location>
</feature>
<feature type="compositionally biased region" description="Acidic residues" evidence="1">
    <location>
        <begin position="70"/>
        <end position="103"/>
    </location>
</feature>
<feature type="compositionally biased region" description="Acidic residues" evidence="1">
    <location>
        <begin position="42"/>
        <end position="54"/>
    </location>
</feature>
<protein>
    <submittedName>
        <fullName evidence="4">Metal-dependent hydrolase, beta-lactamase superfamily II</fullName>
    </submittedName>
</protein>
<dbReference type="CDD" id="cd07731">
    <property type="entry name" value="ComA-like_MBL-fold"/>
    <property type="match status" value="1"/>
</dbReference>
<feature type="compositionally biased region" description="Polar residues" evidence="1">
    <location>
        <begin position="394"/>
        <end position="411"/>
    </location>
</feature>
<dbReference type="Pfam" id="PF12836">
    <property type="entry name" value="HHH_3"/>
    <property type="match status" value="1"/>
</dbReference>
<organism evidence="4 5">
    <name type="scientific">Salipaludibacillus aurantiacus</name>
    <dbReference type="NCBI Taxonomy" id="1601833"/>
    <lineage>
        <taxon>Bacteria</taxon>
        <taxon>Bacillati</taxon>
        <taxon>Bacillota</taxon>
        <taxon>Bacilli</taxon>
        <taxon>Bacillales</taxon>
        <taxon>Bacillaceae</taxon>
    </lineage>
</organism>
<evidence type="ECO:0000313" key="4">
    <source>
        <dbReference type="EMBL" id="SES29452.1"/>
    </source>
</evidence>
<feature type="compositionally biased region" description="Acidic residues" evidence="1">
    <location>
        <begin position="19"/>
        <end position="32"/>
    </location>
</feature>
<dbReference type="STRING" id="1601833.SAMN05518684_114113"/>
<dbReference type="InterPro" id="IPR052159">
    <property type="entry name" value="Competence_DNA_uptake"/>
</dbReference>
<sequence>MMMVLSVISLVTFTACAENEEQANQDMPDEQNESNFGSENNNEAEEALNEENDTGNEAANNNEAENNAVNEEEENENEEETEEAASETNEAAEENAETNEETNETNLTENDSEGGNNNASENENNNTEESEEFSELEQLAVHFIDVGQADATLFKYSYEGERYKVLFDTGNWNRNDVANYLNDQGISSIDIMIGSHPHADHIGQMDTLINEFDVSEVWMSGDTTTSQTFQRVMDAIEDSDVDYYEPRTGDIFDVGPMEITIINPDSLTGDVHEGSISAVFKYGDTSFILTGDAEEQTEQAMVNRGLDLDADVLQVGHHGSSTSTIQPFLDAVAPDIAIISAGEDNQYGHPHDEVVERILAADVDLHGTYVHGTIIVESDGESLNVLTKEDGTVTPPSTGQTAPSDSANDSDINAENETAETEEESSVPTDGSCIDINSASQSELEEIIHIGPARAEELIDLRPFGSLDDLTRVSGIAEGRLADIKDEGKACAR</sequence>
<keyword evidence="4" id="KW-0378">Hydrolase</keyword>
<dbReference type="InterPro" id="IPR035681">
    <property type="entry name" value="ComA-like_MBL"/>
</dbReference>
<dbReference type="Gene3D" id="3.60.15.10">
    <property type="entry name" value="Ribonuclease Z/Hydroxyacylglutathione hydrolase-like"/>
    <property type="match status" value="1"/>
</dbReference>
<dbReference type="InterPro" id="IPR010994">
    <property type="entry name" value="RuvA_2-like"/>
</dbReference>
<feature type="compositionally biased region" description="Acidic residues" evidence="1">
    <location>
        <begin position="412"/>
        <end position="425"/>
    </location>
</feature>
<gene>
    <name evidence="4" type="ORF">SAMN05518684_114113</name>
</gene>
<dbReference type="Proteomes" id="UP000198571">
    <property type="component" value="Unassembled WGS sequence"/>
</dbReference>
<evidence type="ECO:0000256" key="1">
    <source>
        <dbReference type="SAM" id="MobiDB-lite"/>
    </source>
</evidence>
<dbReference type="SMART" id="SM00849">
    <property type="entry name" value="Lactamase_B"/>
    <property type="match status" value="1"/>
</dbReference>
<dbReference type="SUPFAM" id="SSF47781">
    <property type="entry name" value="RuvA domain 2-like"/>
    <property type="match status" value="1"/>
</dbReference>
<dbReference type="InterPro" id="IPR001279">
    <property type="entry name" value="Metallo-B-lactamas"/>
</dbReference>
<keyword evidence="2" id="KW-0732">Signal</keyword>
<keyword evidence="5" id="KW-1185">Reference proteome</keyword>
<dbReference type="Gene3D" id="1.10.150.320">
    <property type="entry name" value="Photosystem II 12 kDa extrinsic protein"/>
    <property type="match status" value="1"/>
</dbReference>